<dbReference type="Proteomes" id="UP000002366">
    <property type="component" value="Chromosome"/>
</dbReference>
<dbReference type="GO" id="GO:0016114">
    <property type="term" value="P:terpenoid biosynthetic process"/>
    <property type="evidence" value="ECO:0007669"/>
    <property type="project" value="InterPro"/>
</dbReference>
<dbReference type="CDD" id="cd00554">
    <property type="entry name" value="MECDP_synthase"/>
    <property type="match status" value="1"/>
</dbReference>
<dbReference type="EC" id="4.6.1.12" evidence="3 10"/>
<keyword evidence="8 10" id="KW-0456">Lyase</keyword>
<keyword evidence="7 10" id="KW-0414">Isoprene biosynthesis</keyword>
<evidence type="ECO:0000256" key="4">
    <source>
        <dbReference type="ARBA" id="ARBA00022679"/>
    </source>
</evidence>
<feature type="binding site" evidence="10">
    <location>
        <begin position="264"/>
        <end position="265"/>
    </location>
    <ligand>
        <name>4-CDP-2-C-methyl-D-erythritol 2-phosphate</name>
        <dbReference type="ChEBI" id="CHEBI:57919"/>
    </ligand>
</feature>
<dbReference type="SUPFAM" id="SSF69765">
    <property type="entry name" value="IpsF-like"/>
    <property type="match status" value="1"/>
</dbReference>
<comment type="subunit">
    <text evidence="10">Homotrimer.</text>
</comment>
<dbReference type="Pfam" id="PF01128">
    <property type="entry name" value="IspD"/>
    <property type="match status" value="1"/>
</dbReference>
<comment type="caution">
    <text evidence="10">Lacks conserved residue(s) required for the propagation of feature annotation.</text>
</comment>
<keyword evidence="4" id="KW-0808">Transferase</keyword>
<dbReference type="UniPathway" id="UPA00056">
    <property type="reaction ID" value="UER00095"/>
</dbReference>
<comment type="pathway">
    <text evidence="2 10">Isoprenoid biosynthesis; isopentenyl diphosphate biosynthesis via DXP pathway; isopentenyl diphosphate from 1-deoxy-D-xylulose 5-phosphate: step 4/6.</text>
</comment>
<dbReference type="SUPFAM" id="SSF53448">
    <property type="entry name" value="Nucleotide-diphospho-sugar transferases"/>
    <property type="match status" value="1"/>
</dbReference>
<feature type="binding site" evidence="10">
    <location>
        <position position="240"/>
    </location>
    <ligand>
        <name>a divalent metal cation</name>
        <dbReference type="ChEBI" id="CHEBI:60240"/>
    </ligand>
</feature>
<accession>D5EEX2</accession>
<dbReference type="InterPro" id="IPR018294">
    <property type="entry name" value="ISPD_synthase_CS"/>
</dbReference>
<dbReference type="InterPro" id="IPR003526">
    <property type="entry name" value="MECDP_synthase"/>
</dbReference>
<evidence type="ECO:0000256" key="3">
    <source>
        <dbReference type="ARBA" id="ARBA00012579"/>
    </source>
</evidence>
<evidence type="ECO:0000256" key="1">
    <source>
        <dbReference type="ARBA" id="ARBA00000200"/>
    </source>
</evidence>
<evidence type="ECO:0000256" key="8">
    <source>
        <dbReference type="ARBA" id="ARBA00023239"/>
    </source>
</evidence>
<feature type="site" description="Transition state stabilizer" evidence="10">
    <location>
        <position position="264"/>
    </location>
</feature>
<evidence type="ECO:0000256" key="10">
    <source>
        <dbReference type="HAMAP-Rule" id="MF_00107"/>
    </source>
</evidence>
<keyword evidence="9" id="KW-0511">Multifunctional enzyme</keyword>
<feature type="site" description="Transition state stabilizer" evidence="10">
    <location>
        <position position="366"/>
    </location>
</feature>
<comment type="catalytic activity">
    <reaction evidence="1 10 11">
        <text>4-CDP-2-C-methyl-D-erythritol 2-phosphate = 2-C-methyl-D-erythritol 2,4-cyclic diphosphate + CMP</text>
        <dbReference type="Rhea" id="RHEA:23864"/>
        <dbReference type="ChEBI" id="CHEBI:57919"/>
        <dbReference type="ChEBI" id="CHEBI:58483"/>
        <dbReference type="ChEBI" id="CHEBI:60377"/>
        <dbReference type="EC" id="4.6.1.12"/>
    </reaction>
</comment>
<evidence type="ECO:0000256" key="9">
    <source>
        <dbReference type="ARBA" id="ARBA00023268"/>
    </source>
</evidence>
<reference evidence="13 14" key="1">
    <citation type="journal article" date="2010" name="Stand. Genomic Sci.">
        <title>Complete genome sequence of Aminobacterium colombiense type strain (ALA-1).</title>
        <authorList>
            <person name="Chertkov O."/>
            <person name="Sikorski J."/>
            <person name="Brambilla E."/>
            <person name="Lapidus A."/>
            <person name="Copeland A."/>
            <person name="Glavina Del Rio T."/>
            <person name="Nolan M."/>
            <person name="Lucas S."/>
            <person name="Tice H."/>
            <person name="Cheng J.F."/>
            <person name="Han C."/>
            <person name="Detter J.C."/>
            <person name="Bruce D."/>
            <person name="Tapia R."/>
            <person name="Goodwin L."/>
            <person name="Pitluck S."/>
            <person name="Liolios K."/>
            <person name="Ivanova N."/>
            <person name="Mavromatis K."/>
            <person name="Ovchinnikova G."/>
            <person name="Pati A."/>
            <person name="Chen A."/>
            <person name="Palaniappan K."/>
            <person name="Land M."/>
            <person name="Hauser L."/>
            <person name="Chang Y.J."/>
            <person name="Jeffries C.D."/>
            <person name="Spring S."/>
            <person name="Rohde M."/>
            <person name="Goker M."/>
            <person name="Bristow J."/>
            <person name="Eisen J.A."/>
            <person name="Markowitz V."/>
            <person name="Hugenholtz P."/>
            <person name="Kyrpides N.C."/>
            <person name="Klenk H.P."/>
        </authorList>
    </citation>
    <scope>NUCLEOTIDE SEQUENCE [LARGE SCALE GENOMIC DNA]</scope>
    <source>
        <strain evidence="14">DSM 12261 / ALA-1</strain>
    </source>
</reference>
<dbReference type="InterPro" id="IPR036571">
    <property type="entry name" value="MECDP_synthase_sf"/>
</dbReference>
<keyword evidence="5" id="KW-0548">Nucleotidyltransferase</keyword>
<dbReference type="EMBL" id="CP001997">
    <property type="protein sequence ID" value="ADE57104.1"/>
    <property type="molecule type" value="Genomic_DNA"/>
</dbReference>
<gene>
    <name evidence="10" type="primary">ispF</name>
    <name evidence="13" type="ordered locus">Amico_0979</name>
</gene>
<dbReference type="STRING" id="572547.Amico_0979"/>
<protein>
    <recommendedName>
        <fullName evidence="3 10">2-C-methyl-D-erythritol 2,4-cyclodiphosphate synthase</fullName>
        <shortName evidence="10">MECDP-synthase</shortName>
        <shortName evidence="10">MECPP-synthase</shortName>
        <shortName evidence="10">MECPS</shortName>
        <ecNumber evidence="3 10">4.6.1.12</ecNumber>
    </recommendedName>
</protein>
<dbReference type="PANTHER" id="PTHR43181">
    <property type="entry name" value="2-C-METHYL-D-ERYTHRITOL 2,4-CYCLODIPHOSPHATE SYNTHASE, CHLOROPLASTIC"/>
    <property type="match status" value="1"/>
</dbReference>
<proteinExistence type="inferred from homology"/>
<dbReference type="eggNOG" id="COG0245">
    <property type="taxonomic scope" value="Bacteria"/>
</dbReference>
<dbReference type="GO" id="GO:0046872">
    <property type="term" value="F:metal ion binding"/>
    <property type="evidence" value="ECO:0007669"/>
    <property type="project" value="UniProtKB-KW"/>
</dbReference>
<sequence>MKRFSFIIVAAGLGERMGGSPKQFRRLGGKPLWQWSFFTAWELFKKKAIHEIVLVVPLFAVEQIRKEVAVLSGSSQNCTVTAGGLSRTESVRNGLKGAGCEYVLVHDAARPFLSVNLCHRIIEAMDSECGVIPVLPITDALKKVETIQNQEAILSLSRENLYITQTPQAFPRCGLLTVLKGEDDSYRDEAEAWLKFKGSLKKVEGDSFNMKITYPQDFQMAEMLMGNKKEYRTGQGFDIHPLTPSRILVLGGVTIDSPLGLEGHSDGDVITHAVMDALLGAAGLPDIGILFPASEPSYKDAYSFDLLKEVATLLQRDRWNIEWVDVTLQAQVPPLASYIDVIVEKLQSGLCHCGDKKLIVHLKVKSGELIGPVGNAQCMICTATATLSRNGRFNE</sequence>
<feature type="binding site" evidence="10">
    <location>
        <begin position="238"/>
        <end position="240"/>
    </location>
    <ligand>
        <name>4-CDP-2-C-methyl-D-erythritol 2-phosphate</name>
        <dbReference type="ChEBI" id="CHEBI:57919"/>
    </ligand>
</feature>
<dbReference type="GO" id="GO:0008685">
    <property type="term" value="F:2-C-methyl-D-erythritol 2,4-cyclodiphosphate synthase activity"/>
    <property type="evidence" value="ECO:0007669"/>
    <property type="project" value="UniProtKB-UniRule"/>
</dbReference>
<organism evidence="13 14">
    <name type="scientific">Aminobacterium colombiense (strain DSM 12261 / ALA-1)</name>
    <dbReference type="NCBI Taxonomy" id="572547"/>
    <lineage>
        <taxon>Bacteria</taxon>
        <taxon>Thermotogati</taxon>
        <taxon>Synergistota</taxon>
        <taxon>Synergistia</taxon>
        <taxon>Synergistales</taxon>
        <taxon>Aminobacteriaceae</taxon>
        <taxon>Aminobacterium</taxon>
    </lineage>
</organism>
<evidence type="ECO:0000256" key="6">
    <source>
        <dbReference type="ARBA" id="ARBA00022723"/>
    </source>
</evidence>
<dbReference type="CDD" id="cd02516">
    <property type="entry name" value="CDP-ME_synthetase"/>
    <property type="match status" value="1"/>
</dbReference>
<evidence type="ECO:0000256" key="2">
    <source>
        <dbReference type="ARBA" id="ARBA00004709"/>
    </source>
</evidence>
<dbReference type="HOGENOM" id="CLU_042800_2_5_0"/>
<comment type="similarity">
    <text evidence="10 11">Belongs to the IspF family.</text>
</comment>
<dbReference type="OrthoDB" id="9806837at2"/>
<feature type="binding site" evidence="10">
    <location>
        <position position="238"/>
    </location>
    <ligand>
        <name>a divalent metal cation</name>
        <dbReference type="ChEBI" id="CHEBI:60240"/>
    </ligand>
</feature>
<evidence type="ECO:0000259" key="12">
    <source>
        <dbReference type="Pfam" id="PF02542"/>
    </source>
</evidence>
<comment type="cofactor">
    <cofactor evidence="10">
        <name>a divalent metal cation</name>
        <dbReference type="ChEBI" id="CHEBI:60240"/>
    </cofactor>
    <text evidence="10">Binds 1 divalent metal cation per subunit.</text>
</comment>
<dbReference type="InterPro" id="IPR029044">
    <property type="entry name" value="Nucleotide-diphossugar_trans"/>
</dbReference>
<keyword evidence="14" id="KW-1185">Reference proteome</keyword>
<dbReference type="eggNOG" id="COG1211">
    <property type="taxonomic scope" value="Bacteria"/>
</dbReference>
<dbReference type="AlphaFoldDB" id="D5EEX2"/>
<dbReference type="RefSeq" id="WP_013048367.1">
    <property type="nucleotide sequence ID" value="NC_014011.1"/>
</dbReference>
<evidence type="ECO:0000256" key="5">
    <source>
        <dbReference type="ARBA" id="ARBA00022695"/>
    </source>
</evidence>
<evidence type="ECO:0000313" key="13">
    <source>
        <dbReference type="EMBL" id="ADE57104.1"/>
    </source>
</evidence>
<feature type="domain" description="2-C-methyl-D-erythritol 2,4-cyclodiphosphate synthase" evidence="12">
    <location>
        <begin position="232"/>
        <end position="387"/>
    </location>
</feature>
<dbReference type="HAMAP" id="MF_00107">
    <property type="entry name" value="IspF"/>
    <property type="match status" value="1"/>
</dbReference>
<dbReference type="PROSITE" id="PS01295">
    <property type="entry name" value="ISPD"/>
    <property type="match status" value="1"/>
</dbReference>
<dbReference type="GO" id="GO:0019288">
    <property type="term" value="P:isopentenyl diphosphate biosynthetic process, methylerythritol 4-phosphate pathway"/>
    <property type="evidence" value="ECO:0007669"/>
    <property type="project" value="UniProtKB-UniRule"/>
</dbReference>
<evidence type="ECO:0000313" key="14">
    <source>
        <dbReference type="Proteomes" id="UP000002366"/>
    </source>
</evidence>
<dbReference type="KEGG" id="aco:Amico_0979"/>
<keyword evidence="6 10" id="KW-0479">Metal-binding</keyword>
<name>D5EEX2_AMICL</name>
<dbReference type="Gene3D" id="3.30.1330.50">
    <property type="entry name" value="2-C-methyl-D-erythritol 2,4-cyclodiphosphate synthase"/>
    <property type="match status" value="1"/>
</dbReference>
<evidence type="ECO:0000256" key="7">
    <source>
        <dbReference type="ARBA" id="ARBA00023229"/>
    </source>
</evidence>
<dbReference type="InterPro" id="IPR020555">
    <property type="entry name" value="MECDP_synthase_CS"/>
</dbReference>
<comment type="function">
    <text evidence="10">Involved in the biosynthesis of isopentenyl diphosphate (IPP) and dimethylallyl diphosphate (DMAPP), two major building blocks of isoprenoid compounds. Catalyzes the conversion of 4-diphosphocytidyl-2-C-methyl-D-erythritol 2-phosphate (CDP-ME2P) to 2-C-methyl-D-erythritol 2,4-cyclodiphosphate (ME-CPP) with a corresponding release of cytidine 5-monophosphate (CMP).</text>
</comment>
<evidence type="ECO:0000256" key="11">
    <source>
        <dbReference type="RuleBase" id="RU004395"/>
    </source>
</evidence>
<dbReference type="InterPro" id="IPR034683">
    <property type="entry name" value="IspD/TarI"/>
</dbReference>
<dbReference type="Pfam" id="PF02542">
    <property type="entry name" value="YgbB"/>
    <property type="match status" value="1"/>
</dbReference>
<dbReference type="NCBIfam" id="TIGR00151">
    <property type="entry name" value="ispF"/>
    <property type="match status" value="1"/>
</dbReference>
<feature type="binding site" evidence="10">
    <location>
        <position position="272"/>
    </location>
    <ligand>
        <name>a divalent metal cation</name>
        <dbReference type="ChEBI" id="CHEBI:60240"/>
    </ligand>
</feature>
<dbReference type="GO" id="GO:0070567">
    <property type="term" value="F:cytidylyltransferase activity"/>
    <property type="evidence" value="ECO:0007669"/>
    <property type="project" value="InterPro"/>
</dbReference>
<dbReference type="PROSITE" id="PS01350">
    <property type="entry name" value="ISPF"/>
    <property type="match status" value="1"/>
</dbReference>
<dbReference type="Gene3D" id="3.90.550.10">
    <property type="entry name" value="Spore Coat Polysaccharide Biosynthesis Protein SpsA, Chain A"/>
    <property type="match status" value="1"/>
</dbReference>
<dbReference type="PANTHER" id="PTHR43181:SF1">
    <property type="entry name" value="2-C-METHYL-D-ERYTHRITOL 2,4-CYCLODIPHOSPHATE SYNTHASE, CHLOROPLASTIC"/>
    <property type="match status" value="1"/>
</dbReference>
<feature type="binding site" evidence="10">
    <location>
        <begin position="286"/>
        <end position="288"/>
    </location>
    <ligand>
        <name>4-CDP-2-C-methyl-D-erythritol 2-phosphate</name>
        <dbReference type="ChEBI" id="CHEBI:57919"/>
    </ligand>
</feature>